<organism evidence="1 2">
    <name type="scientific">Lentinus tigrinus ALCF2SS1-6</name>
    <dbReference type="NCBI Taxonomy" id="1328759"/>
    <lineage>
        <taxon>Eukaryota</taxon>
        <taxon>Fungi</taxon>
        <taxon>Dikarya</taxon>
        <taxon>Basidiomycota</taxon>
        <taxon>Agaricomycotina</taxon>
        <taxon>Agaricomycetes</taxon>
        <taxon>Polyporales</taxon>
        <taxon>Polyporaceae</taxon>
        <taxon>Lentinus</taxon>
    </lineage>
</organism>
<reference evidence="1" key="1">
    <citation type="journal article" date="2018" name="Genome Biol. Evol.">
        <title>Genomics and development of Lentinus tigrinus, a white-rot wood-decaying mushroom with dimorphic fruiting bodies.</title>
        <authorList>
            <person name="Wu B."/>
            <person name="Xu Z."/>
            <person name="Knudson A."/>
            <person name="Carlson A."/>
            <person name="Chen N."/>
            <person name="Kovaka S."/>
            <person name="LaButti K."/>
            <person name="Lipzen A."/>
            <person name="Pennachio C."/>
            <person name="Riley R."/>
            <person name="Schakwitz W."/>
            <person name="Umezawa K."/>
            <person name="Ohm R.A."/>
            <person name="Grigoriev I.V."/>
            <person name="Nagy L.G."/>
            <person name="Gibbons J."/>
            <person name="Hibbett D."/>
        </authorList>
    </citation>
    <scope>NUCLEOTIDE SEQUENCE [LARGE SCALE GENOMIC DNA]</scope>
    <source>
        <strain evidence="1">ALCF2SS1-6</strain>
    </source>
</reference>
<dbReference type="OrthoDB" id="2729741at2759"/>
<evidence type="ECO:0008006" key="3">
    <source>
        <dbReference type="Google" id="ProtNLM"/>
    </source>
</evidence>
<protein>
    <recommendedName>
        <fullName evidence="3">F-box domain-containing protein</fullName>
    </recommendedName>
</protein>
<dbReference type="InterPro" id="IPR032675">
    <property type="entry name" value="LRR_dom_sf"/>
</dbReference>
<keyword evidence="2" id="KW-1185">Reference proteome</keyword>
<accession>A0A5C2SAS6</accession>
<dbReference type="Proteomes" id="UP000313359">
    <property type="component" value="Unassembled WGS sequence"/>
</dbReference>
<name>A0A5C2SAS6_9APHY</name>
<dbReference type="AlphaFoldDB" id="A0A5C2SAS6"/>
<evidence type="ECO:0000313" key="1">
    <source>
        <dbReference type="EMBL" id="RPD60863.1"/>
    </source>
</evidence>
<dbReference type="Gene3D" id="3.80.10.10">
    <property type="entry name" value="Ribonuclease Inhibitor"/>
    <property type="match status" value="1"/>
</dbReference>
<dbReference type="EMBL" id="ML122264">
    <property type="protein sequence ID" value="RPD60863.1"/>
    <property type="molecule type" value="Genomic_DNA"/>
</dbReference>
<gene>
    <name evidence="1" type="ORF">L227DRAFT_600692</name>
</gene>
<sequence>MQMKIPYDILVGVIEVQEAHGDLPGISSMSQTCRTLRGVAARHLLNQQVTLRNANDVVSFSLFMRSDNGRRLPLLRRCLVIKSGPLSEDAASSLVKLITEISHLERLVLRDADEVLASDPRLPRAFAALTCLKHLDFSMTKDPENPEPCVYMLTRMRSRLVTATLHPPVVVRRWHEGQVSDGLSDPISLLRSSASTLTELSGTWLQARKHRTVFPNVKRLRVLLHLIPDITPYIVAYPNLTSLDVRCGATMDEDILPGMSWLNQEGQQRTGCWPTLDSLEGRTMDLYVIALRCHVKSLTVHASQRHQAGDVTLLADVLSRARPVHLDLEVDSSSVVSETSSGLEAIFLGSGISSCIQSLELRIVMDPKTDLDQLISRTVTIVHSVTLTSFKLELDFSNRVIRLDRFARDTQLPPKFVPSEVAQGACNASTREKALNLKQNLPTLKSFVVKPPCRCNKCSESGVDPC</sequence>
<proteinExistence type="predicted"/>
<evidence type="ECO:0000313" key="2">
    <source>
        <dbReference type="Proteomes" id="UP000313359"/>
    </source>
</evidence>